<evidence type="ECO:0000313" key="2">
    <source>
        <dbReference type="Proteomes" id="UP000324632"/>
    </source>
</evidence>
<proteinExistence type="predicted"/>
<dbReference type="AlphaFoldDB" id="A0A5A9PUS5"/>
<dbReference type="Proteomes" id="UP000324632">
    <property type="component" value="Chromosome 1"/>
</dbReference>
<dbReference type="EMBL" id="SOYY01000001">
    <property type="protein sequence ID" value="KAA0725395.1"/>
    <property type="molecule type" value="Genomic_DNA"/>
</dbReference>
<protein>
    <submittedName>
        <fullName evidence="1">Uncharacterized protein</fullName>
    </submittedName>
</protein>
<accession>A0A5A9PUS5</accession>
<evidence type="ECO:0000313" key="1">
    <source>
        <dbReference type="EMBL" id="KAA0725395.1"/>
    </source>
</evidence>
<keyword evidence="2" id="KW-1185">Reference proteome</keyword>
<sequence>MDLLNKRLKWYQQSGFKMKPVNGQSTINLMNYTRPYDQHTKQLVLNFLKQKHTQTCKQQRRKMTLKASRKNGKGSLLQRLLANQEIIMDHLKLIRMTMQKTCEPADGQDPLEREMLPLKDSTSLLALEKQLREENGTVRKNSLTATATDQEIELYIKNGFTWLVTVMGADGKERNGGVPKIHAQKTAMDLIGPVKEFINTCIWMVPV</sequence>
<reference evidence="1 2" key="1">
    <citation type="journal article" date="2019" name="Mol. Ecol. Resour.">
        <title>Chromosome-level genome assembly of Triplophysa tibetana, a fish adapted to the harsh high-altitude environment of the Tibetan Plateau.</title>
        <authorList>
            <person name="Yang X."/>
            <person name="Liu H."/>
            <person name="Ma Z."/>
            <person name="Zou Y."/>
            <person name="Zou M."/>
            <person name="Mao Y."/>
            <person name="Li X."/>
            <person name="Wang H."/>
            <person name="Chen T."/>
            <person name="Wang W."/>
            <person name="Yang R."/>
        </authorList>
    </citation>
    <scope>NUCLEOTIDE SEQUENCE [LARGE SCALE GENOMIC DNA]</scope>
    <source>
        <strain evidence="1">TTIB1903HZAU</strain>
        <tissue evidence="1">Muscle</tissue>
    </source>
</reference>
<name>A0A5A9PUS5_9TELE</name>
<gene>
    <name evidence="1" type="ORF">E1301_Tti018995</name>
</gene>
<organism evidence="1 2">
    <name type="scientific">Triplophysa tibetana</name>
    <dbReference type="NCBI Taxonomy" id="1572043"/>
    <lineage>
        <taxon>Eukaryota</taxon>
        <taxon>Metazoa</taxon>
        <taxon>Chordata</taxon>
        <taxon>Craniata</taxon>
        <taxon>Vertebrata</taxon>
        <taxon>Euteleostomi</taxon>
        <taxon>Actinopterygii</taxon>
        <taxon>Neopterygii</taxon>
        <taxon>Teleostei</taxon>
        <taxon>Ostariophysi</taxon>
        <taxon>Cypriniformes</taxon>
        <taxon>Nemacheilidae</taxon>
        <taxon>Triplophysa</taxon>
    </lineage>
</organism>
<comment type="caution">
    <text evidence="1">The sequence shown here is derived from an EMBL/GenBank/DDBJ whole genome shotgun (WGS) entry which is preliminary data.</text>
</comment>